<proteinExistence type="predicted"/>
<evidence type="ECO:0000256" key="1">
    <source>
        <dbReference type="SAM" id="MobiDB-lite"/>
    </source>
</evidence>
<evidence type="ECO:0000313" key="2">
    <source>
        <dbReference type="EMBL" id="MFG3014188.1"/>
    </source>
</evidence>
<feature type="region of interest" description="Disordered" evidence="1">
    <location>
        <begin position="208"/>
        <end position="229"/>
    </location>
</feature>
<evidence type="ECO:0000313" key="3">
    <source>
        <dbReference type="Proteomes" id="UP001604267"/>
    </source>
</evidence>
<protein>
    <submittedName>
        <fullName evidence="2">Winged helix DNA-binding domain-containing protein</fullName>
    </submittedName>
</protein>
<dbReference type="Pfam" id="PF06224">
    <property type="entry name" value="AlkZ-like"/>
    <property type="match status" value="1"/>
</dbReference>
<name>A0ABW7BAG7_9ACTN</name>
<dbReference type="PANTHER" id="PTHR38479">
    <property type="entry name" value="LMO0824 PROTEIN"/>
    <property type="match status" value="1"/>
</dbReference>
<keyword evidence="3" id="KW-1185">Reference proteome</keyword>
<sequence length="408" mass="44125">MSRSLRPRSLTWSQVAAWRLRRHHLADPLTAPEPGDAVEGVASALCGVHAQVMSSAEQAVAARTRLPDAGAAVRAALWDDRRLVKTWAMRGTLHLLPAAELPSYVAALRHDGRLLTERLLEQQGIAPRDVELVLDALPEALGGETLTREELAERLGAVTGEETLGDKVRSGWGVLLKPAARRGLLCFGPQRGRNVTFCAPRYWLGGHGEPPGDAEPPHRAAVPDDAEPPGPARALGRVLERYLRAYGPAAPDDFARWWGTGTPEVRAALRELGDAVEATSVEGHRAWALREDLEAMAVDRPAADDAPVVRLLPGFDPYVVGVSRQLASLLPDPALRTKVSRTAGWISPVLVVDGLIGGVWTARRSARRTEVEVEAFTPLRPGLRRRVAEEAETLLAASGDHEVAVRFA</sequence>
<accession>A0ABW7BAG7</accession>
<dbReference type="InterPro" id="IPR009351">
    <property type="entry name" value="AlkZ-like"/>
</dbReference>
<dbReference type="PANTHER" id="PTHR38479:SF2">
    <property type="entry name" value="WINGED HELIX DNA-BINDING DOMAIN-CONTAINING PROTEIN"/>
    <property type="match status" value="1"/>
</dbReference>
<comment type="caution">
    <text evidence="2">The sequence shown here is derived from an EMBL/GenBank/DDBJ whole genome shotgun (WGS) entry which is preliminary data.</text>
</comment>
<dbReference type="Proteomes" id="UP001604267">
    <property type="component" value="Unassembled WGS sequence"/>
</dbReference>
<dbReference type="RefSeq" id="WP_388324214.1">
    <property type="nucleotide sequence ID" value="NZ_JBIBCC010000012.1"/>
</dbReference>
<dbReference type="EMBL" id="JBICYV010000014">
    <property type="protein sequence ID" value="MFG3014188.1"/>
    <property type="molecule type" value="Genomic_DNA"/>
</dbReference>
<dbReference type="GO" id="GO:0003677">
    <property type="term" value="F:DNA binding"/>
    <property type="evidence" value="ECO:0007669"/>
    <property type="project" value="UniProtKB-KW"/>
</dbReference>
<gene>
    <name evidence="2" type="ORF">ACGFZB_27940</name>
</gene>
<keyword evidence="2" id="KW-0238">DNA-binding</keyword>
<organism evidence="2 3">
    <name type="scientific">Streptomyces cinerochromogenes</name>
    <dbReference type="NCBI Taxonomy" id="66422"/>
    <lineage>
        <taxon>Bacteria</taxon>
        <taxon>Bacillati</taxon>
        <taxon>Actinomycetota</taxon>
        <taxon>Actinomycetes</taxon>
        <taxon>Kitasatosporales</taxon>
        <taxon>Streptomycetaceae</taxon>
        <taxon>Streptomyces</taxon>
    </lineage>
</organism>
<reference evidence="2 3" key="1">
    <citation type="submission" date="2024-10" db="EMBL/GenBank/DDBJ databases">
        <title>The Natural Products Discovery Center: Release of the First 8490 Sequenced Strains for Exploring Actinobacteria Biosynthetic Diversity.</title>
        <authorList>
            <person name="Kalkreuter E."/>
            <person name="Kautsar S.A."/>
            <person name="Yang D."/>
            <person name="Bader C.D."/>
            <person name="Teijaro C.N."/>
            <person name="Fluegel L."/>
            <person name="Davis C.M."/>
            <person name="Simpson J.R."/>
            <person name="Lauterbach L."/>
            <person name="Steele A.D."/>
            <person name="Gui C."/>
            <person name="Meng S."/>
            <person name="Li G."/>
            <person name="Viehrig K."/>
            <person name="Ye F."/>
            <person name="Su P."/>
            <person name="Kiefer A.F."/>
            <person name="Nichols A."/>
            <person name="Cepeda A.J."/>
            <person name="Yan W."/>
            <person name="Fan B."/>
            <person name="Jiang Y."/>
            <person name="Adhikari A."/>
            <person name="Zheng C.-J."/>
            <person name="Schuster L."/>
            <person name="Cowan T.M."/>
            <person name="Smanski M.J."/>
            <person name="Chevrette M.G."/>
            <person name="De Carvalho L.P.S."/>
            <person name="Shen B."/>
        </authorList>
    </citation>
    <scope>NUCLEOTIDE SEQUENCE [LARGE SCALE GENOMIC DNA]</scope>
    <source>
        <strain evidence="2 3">NPDC048320</strain>
    </source>
</reference>